<dbReference type="SMART" id="SM00066">
    <property type="entry name" value="GAL4"/>
    <property type="match status" value="1"/>
</dbReference>
<reference evidence="8" key="1">
    <citation type="submission" date="2020-06" db="EMBL/GenBank/DDBJ databases">
        <authorList>
            <person name="Onetto C."/>
        </authorList>
    </citation>
    <scope>NUCLEOTIDE SEQUENCE</scope>
</reference>
<evidence type="ECO:0000313" key="8">
    <source>
        <dbReference type="EMBL" id="CAD0093523.1"/>
    </source>
</evidence>
<evidence type="ECO:0000259" key="7">
    <source>
        <dbReference type="SMART" id="SM00066"/>
    </source>
</evidence>
<sequence>TMPDKRTLESKRPYKPRTRTGCITCRRIKCDEARPSCQKCLSTGRKCDGYAVTGASTPKRHQELSLNVYKTGEECNAIDFFLRVSIPQFTGNSPSEFWNRHVLQLAQQDAGTRHALVALAHLHRDFTNPQNKSQHNQPALYHYDAAIRSHISSLSGEMQGILNSSSATSTAIVFMCIEIMQGHLASAVSLLQRSVAILPRSTNQYVPLYEEFISRLKIHAQRLVDKNMFGSSPFDHASKEVVMKYHTPDDWRESCRDLLRDCTAIFGELPLEERIKRLCIMSGVPKTIHNNSPISREAAAHNALHMRRLLEITNIFDEEVAHTSDEEKADMNDSLLPLYRATVSLAEANLGLSSSDSQETTPLAPSFALDMGVIGPLYEVARRCRDPSLRRRIVHLLRMSNRQEGLLKSSTYAKIVETIIDIEEAGLTDVNSSSDIPLRSRISQHCLSFDLQRLKHTISYKPLIKDSEDFYHRDIPT</sequence>
<organism evidence="8 9">
    <name type="scientific">Aureobasidium mustum</name>
    <dbReference type="NCBI Taxonomy" id="2773714"/>
    <lineage>
        <taxon>Eukaryota</taxon>
        <taxon>Fungi</taxon>
        <taxon>Dikarya</taxon>
        <taxon>Ascomycota</taxon>
        <taxon>Pezizomycotina</taxon>
        <taxon>Dothideomycetes</taxon>
        <taxon>Dothideomycetidae</taxon>
        <taxon>Dothideales</taxon>
        <taxon>Saccotheciaceae</taxon>
        <taxon>Aureobasidium</taxon>
    </lineage>
</organism>
<dbReference type="EMBL" id="CAIJEO010000005">
    <property type="protein sequence ID" value="CAD0093523.1"/>
    <property type="molecule type" value="Genomic_DNA"/>
</dbReference>
<feature type="non-terminal residue" evidence="8">
    <location>
        <position position="1"/>
    </location>
</feature>
<dbReference type="GO" id="GO:0008270">
    <property type="term" value="F:zinc ion binding"/>
    <property type="evidence" value="ECO:0007669"/>
    <property type="project" value="InterPro"/>
</dbReference>
<dbReference type="AlphaFoldDB" id="A0A9N8JRX7"/>
<dbReference type="Pfam" id="PF00172">
    <property type="entry name" value="Zn_clus"/>
    <property type="match status" value="1"/>
</dbReference>
<evidence type="ECO:0000313" key="9">
    <source>
        <dbReference type="Proteomes" id="UP000714618"/>
    </source>
</evidence>
<keyword evidence="9" id="KW-1185">Reference proteome</keyword>
<dbReference type="GO" id="GO:0003677">
    <property type="term" value="F:DNA binding"/>
    <property type="evidence" value="ECO:0007669"/>
    <property type="project" value="UniProtKB-KW"/>
</dbReference>
<keyword evidence="2" id="KW-0862">Zinc</keyword>
<evidence type="ECO:0000256" key="3">
    <source>
        <dbReference type="ARBA" id="ARBA00023015"/>
    </source>
</evidence>
<keyword evidence="3" id="KW-0805">Transcription regulation</keyword>
<evidence type="ECO:0000256" key="2">
    <source>
        <dbReference type="ARBA" id="ARBA00022833"/>
    </source>
</evidence>
<keyword evidence="6" id="KW-0539">Nucleus</keyword>
<keyword evidence="5" id="KW-0804">Transcription</keyword>
<protein>
    <recommendedName>
        <fullName evidence="7">Zn(2)-C6 fungal-type domain-containing protein</fullName>
    </recommendedName>
</protein>
<name>A0A9N8JRX7_9PEZI</name>
<dbReference type="PANTHER" id="PTHR36206:SF12">
    <property type="entry name" value="ASPERCRYPTIN BIOSYNTHESIS CLUSTER-SPECIFIC TRANSCRIPTION REGULATOR ATNN-RELATED"/>
    <property type="match status" value="1"/>
</dbReference>
<dbReference type="SUPFAM" id="SSF57701">
    <property type="entry name" value="Zn2/Cys6 DNA-binding domain"/>
    <property type="match status" value="1"/>
</dbReference>
<evidence type="ECO:0000256" key="4">
    <source>
        <dbReference type="ARBA" id="ARBA00023125"/>
    </source>
</evidence>
<comment type="caution">
    <text evidence="8">The sequence shown here is derived from an EMBL/GenBank/DDBJ whole genome shotgun (WGS) entry which is preliminary data.</text>
</comment>
<dbReference type="Pfam" id="PF11951">
    <property type="entry name" value="Fungal_trans_2"/>
    <property type="match status" value="1"/>
</dbReference>
<evidence type="ECO:0000256" key="6">
    <source>
        <dbReference type="ARBA" id="ARBA00023242"/>
    </source>
</evidence>
<dbReference type="OrthoDB" id="2593732at2759"/>
<accession>A0A9N8JRX7</accession>
<dbReference type="InterPro" id="IPR036864">
    <property type="entry name" value="Zn2-C6_fun-type_DNA-bd_sf"/>
</dbReference>
<dbReference type="InterPro" id="IPR021858">
    <property type="entry name" value="Fun_TF"/>
</dbReference>
<dbReference type="InterPro" id="IPR052360">
    <property type="entry name" value="Transcr_Regulatory_Proteins"/>
</dbReference>
<gene>
    <name evidence="8" type="ORF">AWRI4233_LOCUS4248</name>
</gene>
<evidence type="ECO:0000256" key="1">
    <source>
        <dbReference type="ARBA" id="ARBA00022723"/>
    </source>
</evidence>
<keyword evidence="1" id="KW-0479">Metal-binding</keyword>
<keyword evidence="4" id="KW-0238">DNA-binding</keyword>
<dbReference type="GO" id="GO:0000981">
    <property type="term" value="F:DNA-binding transcription factor activity, RNA polymerase II-specific"/>
    <property type="evidence" value="ECO:0007669"/>
    <property type="project" value="InterPro"/>
</dbReference>
<dbReference type="Gene3D" id="4.10.240.10">
    <property type="entry name" value="Zn(2)-C6 fungal-type DNA-binding domain"/>
    <property type="match status" value="1"/>
</dbReference>
<dbReference type="InterPro" id="IPR001138">
    <property type="entry name" value="Zn2Cys6_DnaBD"/>
</dbReference>
<dbReference type="CDD" id="cd00067">
    <property type="entry name" value="GAL4"/>
    <property type="match status" value="1"/>
</dbReference>
<feature type="domain" description="Zn(2)-C6 fungal-type" evidence="7">
    <location>
        <begin position="16"/>
        <end position="58"/>
    </location>
</feature>
<proteinExistence type="predicted"/>
<evidence type="ECO:0000256" key="5">
    <source>
        <dbReference type="ARBA" id="ARBA00023163"/>
    </source>
</evidence>
<dbReference type="PANTHER" id="PTHR36206">
    <property type="entry name" value="ASPERCRYPTIN BIOSYNTHESIS CLUSTER-SPECIFIC TRANSCRIPTION REGULATOR ATNN-RELATED"/>
    <property type="match status" value="1"/>
</dbReference>
<dbReference type="Proteomes" id="UP000714618">
    <property type="component" value="Unassembled WGS sequence"/>
</dbReference>